<organism evidence="3 4">
    <name type="scientific">Heligmosomoides polygyrus</name>
    <name type="common">Parasitic roundworm</name>
    <dbReference type="NCBI Taxonomy" id="6339"/>
    <lineage>
        <taxon>Eukaryota</taxon>
        <taxon>Metazoa</taxon>
        <taxon>Ecdysozoa</taxon>
        <taxon>Nematoda</taxon>
        <taxon>Chromadorea</taxon>
        <taxon>Rhabditida</taxon>
        <taxon>Rhabditina</taxon>
        <taxon>Rhabditomorpha</taxon>
        <taxon>Strongyloidea</taxon>
        <taxon>Heligmosomidae</taxon>
        <taxon>Heligmosomoides</taxon>
    </lineage>
</organism>
<feature type="chain" id="PRO_5044551440" evidence="1">
    <location>
        <begin position="19"/>
        <end position="135"/>
    </location>
</feature>
<sequence>MISQTCLLLTAIVGYALASLAFYQAKVGERVVLDLGAQVVTWKRERDRGVPEFIKHCGPTEKELRCTQFVTKDNQPAQPESNAHIDANGALIIDPMKATDVGQYSDADAKPIETKLPDGSISSVLPPHIQLELKE</sequence>
<dbReference type="Proteomes" id="UP000050761">
    <property type="component" value="Unassembled WGS sequence"/>
</dbReference>
<dbReference type="AlphaFoldDB" id="A0A183FJM9"/>
<evidence type="ECO:0000313" key="4">
    <source>
        <dbReference type="WBParaSite" id="HPBE_0000724401-mRNA-1"/>
    </source>
</evidence>
<dbReference type="WBParaSite" id="HPBE_0000724401-mRNA-1">
    <property type="protein sequence ID" value="HPBE_0000724401-mRNA-1"/>
    <property type="gene ID" value="HPBE_0000724401"/>
</dbReference>
<proteinExistence type="predicted"/>
<dbReference type="PANTHER" id="PTHR35182:SF1">
    <property type="entry name" value="COLD-SHOCK PROTEIN-RELATED"/>
    <property type="match status" value="1"/>
</dbReference>
<evidence type="ECO:0000313" key="2">
    <source>
        <dbReference type="EMBL" id="VDO71456.1"/>
    </source>
</evidence>
<gene>
    <name evidence="2" type="ORF">HPBE_LOCUS7245</name>
</gene>
<reference evidence="4" key="2">
    <citation type="submission" date="2019-09" db="UniProtKB">
        <authorList>
            <consortium name="WormBaseParasite"/>
        </authorList>
    </citation>
    <scope>IDENTIFICATION</scope>
</reference>
<protein>
    <submittedName>
        <fullName evidence="4">DUF4333 domain-containing protein</fullName>
    </submittedName>
</protein>
<evidence type="ECO:0000256" key="1">
    <source>
        <dbReference type="SAM" id="SignalP"/>
    </source>
</evidence>
<accession>A0A3P7XCU0</accession>
<keyword evidence="1" id="KW-0732">Signal</keyword>
<keyword evidence="3" id="KW-1185">Reference proteome</keyword>
<evidence type="ECO:0000313" key="3">
    <source>
        <dbReference type="Proteomes" id="UP000050761"/>
    </source>
</evidence>
<reference evidence="2 3" key="1">
    <citation type="submission" date="2018-11" db="EMBL/GenBank/DDBJ databases">
        <authorList>
            <consortium name="Pathogen Informatics"/>
        </authorList>
    </citation>
    <scope>NUCLEOTIDE SEQUENCE [LARGE SCALE GENOMIC DNA]</scope>
</reference>
<feature type="signal peptide" evidence="1">
    <location>
        <begin position="1"/>
        <end position="18"/>
    </location>
</feature>
<dbReference type="EMBL" id="UZAH01025842">
    <property type="protein sequence ID" value="VDO71456.1"/>
    <property type="molecule type" value="Genomic_DNA"/>
</dbReference>
<dbReference type="OrthoDB" id="5824604at2759"/>
<accession>A0A183FJM9</accession>
<name>A0A183FJM9_HELPZ</name>
<dbReference type="PANTHER" id="PTHR35182">
    <property type="entry name" value="PROTEIN CBG13762"/>
    <property type="match status" value="1"/>
</dbReference>